<evidence type="ECO:0000313" key="2">
    <source>
        <dbReference type="Proteomes" id="UP001168821"/>
    </source>
</evidence>
<keyword evidence="2" id="KW-1185">Reference proteome</keyword>
<gene>
    <name evidence="1" type="ORF">Zmor_012635</name>
</gene>
<evidence type="ECO:0000313" key="1">
    <source>
        <dbReference type="EMBL" id="KAJ3653381.1"/>
    </source>
</evidence>
<dbReference type="AlphaFoldDB" id="A0AA38IFS8"/>
<sequence length="91" mass="9417">MQDRCARNLAAAAYKAAAVKGKKDEKFDTLNGEAPSDDFCEKRGGVGLRAAVGGGSWESGRGAARCSFRCERFACRRGAGGNLGCGKGVGK</sequence>
<proteinExistence type="predicted"/>
<protein>
    <submittedName>
        <fullName evidence="1">Uncharacterized protein</fullName>
    </submittedName>
</protein>
<accession>A0AA38IFS8</accession>
<dbReference type="EMBL" id="JALNTZ010000004">
    <property type="protein sequence ID" value="KAJ3653381.1"/>
    <property type="molecule type" value="Genomic_DNA"/>
</dbReference>
<dbReference type="Proteomes" id="UP001168821">
    <property type="component" value="Unassembled WGS sequence"/>
</dbReference>
<comment type="caution">
    <text evidence="1">The sequence shown here is derived from an EMBL/GenBank/DDBJ whole genome shotgun (WGS) entry which is preliminary data.</text>
</comment>
<name>A0AA38IFS8_9CUCU</name>
<organism evidence="1 2">
    <name type="scientific">Zophobas morio</name>
    <dbReference type="NCBI Taxonomy" id="2755281"/>
    <lineage>
        <taxon>Eukaryota</taxon>
        <taxon>Metazoa</taxon>
        <taxon>Ecdysozoa</taxon>
        <taxon>Arthropoda</taxon>
        <taxon>Hexapoda</taxon>
        <taxon>Insecta</taxon>
        <taxon>Pterygota</taxon>
        <taxon>Neoptera</taxon>
        <taxon>Endopterygota</taxon>
        <taxon>Coleoptera</taxon>
        <taxon>Polyphaga</taxon>
        <taxon>Cucujiformia</taxon>
        <taxon>Tenebrionidae</taxon>
        <taxon>Zophobas</taxon>
    </lineage>
</organism>
<reference evidence="1" key="1">
    <citation type="journal article" date="2023" name="G3 (Bethesda)">
        <title>Whole genome assemblies of Zophobas morio and Tenebrio molitor.</title>
        <authorList>
            <person name="Kaur S."/>
            <person name="Stinson S.A."/>
            <person name="diCenzo G.C."/>
        </authorList>
    </citation>
    <scope>NUCLEOTIDE SEQUENCE</scope>
    <source>
        <strain evidence="1">QUZm001</strain>
    </source>
</reference>